<name>A0ABX0MCP4_9BURK</name>
<dbReference type="InterPro" id="IPR002110">
    <property type="entry name" value="Ankyrin_rpt"/>
</dbReference>
<dbReference type="PANTHER" id="PTHR24193:SF121">
    <property type="entry name" value="ADA2A-CONTAINING COMPLEX COMPONENT 3, ISOFORM D"/>
    <property type="match status" value="1"/>
</dbReference>
<accession>A0ABX0MCP4</accession>
<reference evidence="4 5" key="1">
    <citation type="submission" date="2019-09" db="EMBL/GenBank/DDBJ databases">
        <title>Taxonomy of Antarctic Massilia spp.: description of Massilia rubra sp. nov., Massilia aquatica sp. nov., Massilia mucilaginosa sp. nov., Massilia frigida sp. nov. isolated from streams, lakes and regoliths.</title>
        <authorList>
            <person name="Holochova P."/>
            <person name="Sedlacek I."/>
            <person name="Kralova S."/>
            <person name="Maslanova I."/>
            <person name="Busse H.-J."/>
            <person name="Stankova E."/>
            <person name="Vrbovska V."/>
            <person name="Kovarovic V."/>
            <person name="Bartak M."/>
            <person name="Svec P."/>
            <person name="Pantucek R."/>
        </authorList>
    </citation>
    <scope>NUCLEOTIDE SEQUENCE [LARGE SCALE GENOMIC DNA]</scope>
    <source>
        <strain evidence="4 5">CCM 8693</strain>
    </source>
</reference>
<keyword evidence="1" id="KW-0677">Repeat</keyword>
<feature type="repeat" description="ANK" evidence="3">
    <location>
        <begin position="148"/>
        <end position="180"/>
    </location>
</feature>
<dbReference type="SUPFAM" id="SSF48403">
    <property type="entry name" value="Ankyrin repeat"/>
    <property type="match status" value="1"/>
</dbReference>
<protein>
    <submittedName>
        <fullName evidence="4">Ankyrin repeat domain-containing protein</fullName>
    </submittedName>
</protein>
<gene>
    <name evidence="4" type="ORF">F1609_06990</name>
</gene>
<feature type="repeat" description="ANK" evidence="3">
    <location>
        <begin position="221"/>
        <end position="253"/>
    </location>
</feature>
<dbReference type="PROSITE" id="PS50297">
    <property type="entry name" value="ANK_REP_REGION"/>
    <property type="match status" value="3"/>
</dbReference>
<keyword evidence="5" id="KW-1185">Reference proteome</keyword>
<evidence type="ECO:0000313" key="4">
    <source>
        <dbReference type="EMBL" id="NHZ39906.1"/>
    </source>
</evidence>
<feature type="repeat" description="ANK" evidence="3">
    <location>
        <begin position="113"/>
        <end position="145"/>
    </location>
</feature>
<dbReference type="EMBL" id="VVIW01000003">
    <property type="protein sequence ID" value="NHZ39906.1"/>
    <property type="molecule type" value="Genomic_DNA"/>
</dbReference>
<dbReference type="Pfam" id="PF13857">
    <property type="entry name" value="Ank_5"/>
    <property type="match status" value="1"/>
</dbReference>
<dbReference type="Proteomes" id="UP000819052">
    <property type="component" value="Unassembled WGS sequence"/>
</dbReference>
<dbReference type="Gene3D" id="1.25.40.20">
    <property type="entry name" value="Ankyrin repeat-containing domain"/>
    <property type="match status" value="2"/>
</dbReference>
<organism evidence="4 5">
    <name type="scientific">Massilia aquatica</name>
    <dbReference type="NCBI Taxonomy" id="2609000"/>
    <lineage>
        <taxon>Bacteria</taxon>
        <taxon>Pseudomonadati</taxon>
        <taxon>Pseudomonadota</taxon>
        <taxon>Betaproteobacteria</taxon>
        <taxon>Burkholderiales</taxon>
        <taxon>Oxalobacteraceae</taxon>
        <taxon>Telluria group</taxon>
        <taxon>Massilia</taxon>
    </lineage>
</organism>
<keyword evidence="2 3" id="KW-0040">ANK repeat</keyword>
<dbReference type="Pfam" id="PF12796">
    <property type="entry name" value="Ank_2"/>
    <property type="match status" value="1"/>
</dbReference>
<dbReference type="PROSITE" id="PS50088">
    <property type="entry name" value="ANK_REPEAT"/>
    <property type="match status" value="3"/>
</dbReference>
<evidence type="ECO:0000256" key="1">
    <source>
        <dbReference type="ARBA" id="ARBA00022737"/>
    </source>
</evidence>
<dbReference type="PANTHER" id="PTHR24193">
    <property type="entry name" value="ANKYRIN REPEAT PROTEIN"/>
    <property type="match status" value="1"/>
</dbReference>
<dbReference type="InterPro" id="IPR050663">
    <property type="entry name" value="Ankyrin-SOCS_Box"/>
</dbReference>
<comment type="caution">
    <text evidence="4">The sequence shown here is derived from an EMBL/GenBank/DDBJ whole genome shotgun (WGS) entry which is preliminary data.</text>
</comment>
<evidence type="ECO:0000256" key="2">
    <source>
        <dbReference type="ARBA" id="ARBA00023043"/>
    </source>
</evidence>
<proteinExistence type="predicted"/>
<evidence type="ECO:0000313" key="5">
    <source>
        <dbReference type="Proteomes" id="UP000819052"/>
    </source>
</evidence>
<dbReference type="SMART" id="SM00248">
    <property type="entry name" value="ANK"/>
    <property type="match status" value="4"/>
</dbReference>
<sequence>MKWFDRILFALFILHAYLMDLLSMVNCKDSTQTHARPGRPIASAWRLAWLAACLLATPWAPAAPLPEQPSARQRCPATDAANAPRLFAALGKERHAALKKVLAAGDNPNPCHGGRTPLMIAAAAGDAEALHLLHQAGAVIDAPRDAQQGGTALHAALSAGQWRAAAVLLERGADTRLRDDDGNTGLHHLANSAHGADPGAQAALADSMLKLGAAIDASGPQASTPLMLAIDAGKRDLAAFLVDQGADPFLRNARGENALAIARRRALPAMIDMLERCTGPRAPRCAGDATAARYSTK</sequence>
<dbReference type="InterPro" id="IPR036770">
    <property type="entry name" value="Ankyrin_rpt-contain_sf"/>
</dbReference>
<evidence type="ECO:0000256" key="3">
    <source>
        <dbReference type="PROSITE-ProRule" id="PRU00023"/>
    </source>
</evidence>